<gene>
    <name evidence="2" type="ORF">BpHYR1_047039</name>
</gene>
<protein>
    <submittedName>
        <fullName evidence="2">Uncharacterized protein</fullName>
    </submittedName>
</protein>
<keyword evidence="1" id="KW-0472">Membrane</keyword>
<evidence type="ECO:0000313" key="3">
    <source>
        <dbReference type="Proteomes" id="UP000276133"/>
    </source>
</evidence>
<dbReference type="Proteomes" id="UP000276133">
    <property type="component" value="Unassembled WGS sequence"/>
</dbReference>
<keyword evidence="1" id="KW-1133">Transmembrane helix</keyword>
<evidence type="ECO:0000256" key="1">
    <source>
        <dbReference type="SAM" id="Phobius"/>
    </source>
</evidence>
<sequence length="62" mass="7415">MINLNLSKFFKLNGAKTHIYLFVISALFWLRFPALFQLMQIHEVSRMEPTMPWDLYSLLIII</sequence>
<keyword evidence="1" id="KW-0812">Transmembrane</keyword>
<feature type="transmembrane region" description="Helical" evidence="1">
    <location>
        <begin position="20"/>
        <end position="39"/>
    </location>
</feature>
<dbReference type="EMBL" id="REGN01000960">
    <property type="protein sequence ID" value="RNA37916.1"/>
    <property type="molecule type" value="Genomic_DNA"/>
</dbReference>
<keyword evidence="3" id="KW-1185">Reference proteome</keyword>
<organism evidence="2 3">
    <name type="scientific">Brachionus plicatilis</name>
    <name type="common">Marine rotifer</name>
    <name type="synonym">Brachionus muelleri</name>
    <dbReference type="NCBI Taxonomy" id="10195"/>
    <lineage>
        <taxon>Eukaryota</taxon>
        <taxon>Metazoa</taxon>
        <taxon>Spiralia</taxon>
        <taxon>Gnathifera</taxon>
        <taxon>Rotifera</taxon>
        <taxon>Eurotatoria</taxon>
        <taxon>Monogononta</taxon>
        <taxon>Pseudotrocha</taxon>
        <taxon>Ploima</taxon>
        <taxon>Brachionidae</taxon>
        <taxon>Brachionus</taxon>
    </lineage>
</organism>
<evidence type="ECO:0000313" key="2">
    <source>
        <dbReference type="EMBL" id="RNA37916.1"/>
    </source>
</evidence>
<name>A0A3M7SQB5_BRAPC</name>
<dbReference type="AlphaFoldDB" id="A0A3M7SQB5"/>
<reference evidence="2 3" key="1">
    <citation type="journal article" date="2018" name="Sci. Rep.">
        <title>Genomic signatures of local adaptation to the degree of environmental predictability in rotifers.</title>
        <authorList>
            <person name="Franch-Gras L."/>
            <person name="Hahn C."/>
            <person name="Garcia-Roger E.M."/>
            <person name="Carmona M.J."/>
            <person name="Serra M."/>
            <person name="Gomez A."/>
        </authorList>
    </citation>
    <scope>NUCLEOTIDE SEQUENCE [LARGE SCALE GENOMIC DNA]</scope>
    <source>
        <strain evidence="2">HYR1</strain>
    </source>
</reference>
<comment type="caution">
    <text evidence="2">The sequence shown here is derived from an EMBL/GenBank/DDBJ whole genome shotgun (WGS) entry which is preliminary data.</text>
</comment>
<proteinExistence type="predicted"/>
<accession>A0A3M7SQB5</accession>